<feature type="transmembrane region" description="Helical" evidence="2">
    <location>
        <begin position="28"/>
        <end position="51"/>
    </location>
</feature>
<comment type="caution">
    <text evidence="3">The sequence shown here is derived from an EMBL/GenBank/DDBJ whole genome shotgun (WGS) entry which is preliminary data.</text>
</comment>
<evidence type="ECO:0000313" key="3">
    <source>
        <dbReference type="EMBL" id="CAB3366335.1"/>
    </source>
</evidence>
<dbReference type="AlphaFoldDB" id="A0A8S1CD61"/>
<dbReference type="InterPro" id="IPR026624">
    <property type="entry name" value="CECR6"/>
</dbReference>
<protein>
    <submittedName>
        <fullName evidence="3">Uncharacterized protein</fullName>
    </submittedName>
</protein>
<accession>A0A8S1CD61</accession>
<organism evidence="3 4">
    <name type="scientific">Cloeon dipterum</name>
    <dbReference type="NCBI Taxonomy" id="197152"/>
    <lineage>
        <taxon>Eukaryota</taxon>
        <taxon>Metazoa</taxon>
        <taxon>Ecdysozoa</taxon>
        <taxon>Arthropoda</taxon>
        <taxon>Hexapoda</taxon>
        <taxon>Insecta</taxon>
        <taxon>Pterygota</taxon>
        <taxon>Palaeoptera</taxon>
        <taxon>Ephemeroptera</taxon>
        <taxon>Pisciforma</taxon>
        <taxon>Baetidae</taxon>
        <taxon>Cloeon</taxon>
    </lineage>
</organism>
<keyword evidence="2" id="KW-0812">Transmembrane</keyword>
<feature type="transmembrane region" description="Helical" evidence="2">
    <location>
        <begin position="271"/>
        <end position="289"/>
    </location>
</feature>
<feature type="transmembrane region" description="Helical" evidence="2">
    <location>
        <begin position="86"/>
        <end position="106"/>
    </location>
</feature>
<feature type="transmembrane region" description="Helical" evidence="2">
    <location>
        <begin position="195"/>
        <end position="216"/>
    </location>
</feature>
<keyword evidence="2" id="KW-0472">Membrane</keyword>
<evidence type="ECO:0000313" key="4">
    <source>
        <dbReference type="Proteomes" id="UP000494165"/>
    </source>
</evidence>
<dbReference type="PANTHER" id="PTHR47399:SF1">
    <property type="entry name" value="TRANSMEMBRANE PROTEIN 121B"/>
    <property type="match status" value="1"/>
</dbReference>
<feature type="transmembrane region" description="Helical" evidence="2">
    <location>
        <begin position="118"/>
        <end position="140"/>
    </location>
</feature>
<evidence type="ECO:0000256" key="1">
    <source>
        <dbReference type="ARBA" id="ARBA00007711"/>
    </source>
</evidence>
<dbReference type="InterPro" id="IPR032776">
    <property type="entry name" value="CECR6/TMEM121"/>
</dbReference>
<sequence>MLLVFLVQASVLNYYIISHYSQSTLAYWWFAADFICLFVFAGTLTVAFRYFSRAADRTRRSTDEFSLSPANFISGYSPSDWGVLPLGYISWIFYAAILIGKLSVIFKSELPEQLSPNYLFGPQLLQVTIALSAVVFLLLAESHNWASHRSDRYQFVVSTCAHSGMAVLDTVSLLAVLMPKSTVRETEPPEVLMDLILGLCLVNLLLPALALFRLGLSEPSAEEKQKRLVLPFNVLNDGVHFLLVDLPFLVIRSYLWAGHNQHTSLFMMKNILGILITARSLLPDLYALCKRHKEKERKVDEPVQGENLLELKKIENGDH</sequence>
<feature type="transmembrane region" description="Helical" evidence="2">
    <location>
        <begin position="152"/>
        <end position="175"/>
    </location>
</feature>
<evidence type="ECO:0000256" key="2">
    <source>
        <dbReference type="SAM" id="Phobius"/>
    </source>
</evidence>
<dbReference type="Proteomes" id="UP000494165">
    <property type="component" value="Unassembled WGS sequence"/>
</dbReference>
<dbReference type="Pfam" id="PF14997">
    <property type="entry name" value="CECR6_TMEM121"/>
    <property type="match status" value="1"/>
</dbReference>
<dbReference type="OrthoDB" id="5964337at2759"/>
<dbReference type="EMBL" id="CADEPI010000024">
    <property type="protein sequence ID" value="CAB3366335.1"/>
    <property type="molecule type" value="Genomic_DNA"/>
</dbReference>
<name>A0A8S1CD61_9INSE</name>
<reference evidence="3 4" key="1">
    <citation type="submission" date="2020-04" db="EMBL/GenBank/DDBJ databases">
        <authorList>
            <person name="Alioto T."/>
            <person name="Alioto T."/>
            <person name="Gomez Garrido J."/>
        </authorList>
    </citation>
    <scope>NUCLEOTIDE SEQUENCE [LARGE SCALE GENOMIC DNA]</scope>
</reference>
<keyword evidence="2" id="KW-1133">Transmembrane helix</keyword>
<proteinExistence type="inferred from homology"/>
<dbReference type="PANTHER" id="PTHR47399">
    <property type="entry name" value="TRANSMEMBRANE PROTEIN 121B"/>
    <property type="match status" value="1"/>
</dbReference>
<gene>
    <name evidence="3" type="ORF">CLODIP_2_CD01567</name>
</gene>
<keyword evidence="4" id="KW-1185">Reference proteome</keyword>
<feature type="transmembrane region" description="Helical" evidence="2">
    <location>
        <begin position="228"/>
        <end position="251"/>
    </location>
</feature>
<comment type="similarity">
    <text evidence="1">Belongs to the TMEM121 family.</text>
</comment>